<evidence type="ECO:0000259" key="4">
    <source>
        <dbReference type="PROSITE" id="PS50010"/>
    </source>
</evidence>
<dbReference type="GO" id="GO:0051496">
    <property type="term" value="P:positive regulation of stress fiber assembly"/>
    <property type="evidence" value="ECO:0007669"/>
    <property type="project" value="TreeGrafter"/>
</dbReference>
<dbReference type="CDD" id="cd00160">
    <property type="entry name" value="RhoGEF"/>
    <property type="match status" value="1"/>
</dbReference>
<dbReference type="GO" id="GO:0005085">
    <property type="term" value="F:guanyl-nucleotide exchange factor activity"/>
    <property type="evidence" value="ECO:0007669"/>
    <property type="project" value="UniProtKB-KW"/>
</dbReference>
<dbReference type="InterPro" id="IPR000219">
    <property type="entry name" value="DH_dom"/>
</dbReference>
<dbReference type="SUPFAM" id="SSF50729">
    <property type="entry name" value="PH domain-like"/>
    <property type="match status" value="1"/>
</dbReference>
<feature type="region of interest" description="Disordered" evidence="3">
    <location>
        <begin position="25"/>
        <end position="115"/>
    </location>
</feature>
<dbReference type="FunFam" id="1.20.900.10:FF:000003">
    <property type="entry name" value="Rho guanine nucleotide exchange factor 10 like"/>
    <property type="match status" value="1"/>
</dbReference>
<accession>A0A6A0H430</accession>
<dbReference type="Proteomes" id="UP000711488">
    <property type="component" value="Unassembled WGS sequence"/>
</dbReference>
<protein>
    <recommendedName>
        <fullName evidence="4">DH domain-containing protein</fullName>
    </recommendedName>
</protein>
<evidence type="ECO:0000313" key="5">
    <source>
        <dbReference type="EMBL" id="KAA0198986.1"/>
    </source>
</evidence>
<gene>
    <name evidence="5" type="ORF">HAZT_HAZT008137</name>
</gene>
<keyword evidence="2" id="KW-0175">Coiled coil</keyword>
<evidence type="ECO:0000256" key="2">
    <source>
        <dbReference type="SAM" id="Coils"/>
    </source>
</evidence>
<name>A0A6A0H430_HYAAZ</name>
<dbReference type="SUPFAM" id="SSF48065">
    <property type="entry name" value="DBL homology domain (DH-domain)"/>
    <property type="match status" value="1"/>
</dbReference>
<dbReference type="Pfam" id="PF00621">
    <property type="entry name" value="RhoGEF"/>
    <property type="match status" value="1"/>
</dbReference>
<dbReference type="SMART" id="SM00325">
    <property type="entry name" value="RhoGEF"/>
    <property type="match status" value="1"/>
</dbReference>
<comment type="caution">
    <text evidence="5">The sequence shown here is derived from an EMBL/GenBank/DDBJ whole genome shotgun (WGS) entry which is preliminary data.</text>
</comment>
<dbReference type="Gene3D" id="1.20.900.10">
    <property type="entry name" value="Dbl homology (DH) domain"/>
    <property type="match status" value="1"/>
</dbReference>
<dbReference type="PANTHER" id="PTHR12877">
    <property type="entry name" value="RHO GUANINE NUCLEOTIDE EXCHANGE FACTOR"/>
    <property type="match status" value="1"/>
</dbReference>
<feature type="domain" description="DH" evidence="4">
    <location>
        <begin position="179"/>
        <end position="391"/>
    </location>
</feature>
<dbReference type="Pfam" id="PF19057">
    <property type="entry name" value="PH_19"/>
    <property type="match status" value="1"/>
</dbReference>
<organism evidence="5">
    <name type="scientific">Hyalella azteca</name>
    <name type="common">Amphipod</name>
    <dbReference type="NCBI Taxonomy" id="294128"/>
    <lineage>
        <taxon>Eukaryota</taxon>
        <taxon>Metazoa</taxon>
        <taxon>Ecdysozoa</taxon>
        <taxon>Arthropoda</taxon>
        <taxon>Crustacea</taxon>
        <taxon>Multicrustacea</taxon>
        <taxon>Malacostraca</taxon>
        <taxon>Eumalacostraca</taxon>
        <taxon>Peracarida</taxon>
        <taxon>Amphipoda</taxon>
        <taxon>Senticaudata</taxon>
        <taxon>Talitrida</taxon>
        <taxon>Talitroidea</taxon>
        <taxon>Hyalellidae</taxon>
        <taxon>Hyalella</taxon>
    </lineage>
</organism>
<dbReference type="GO" id="GO:0005737">
    <property type="term" value="C:cytoplasm"/>
    <property type="evidence" value="ECO:0007669"/>
    <property type="project" value="UniProtKB-ARBA"/>
</dbReference>
<evidence type="ECO:0000256" key="1">
    <source>
        <dbReference type="ARBA" id="ARBA00022658"/>
    </source>
</evidence>
<feature type="compositionally biased region" description="Basic and acidic residues" evidence="3">
    <location>
        <begin position="25"/>
        <end position="61"/>
    </location>
</feature>
<dbReference type="GO" id="GO:0030036">
    <property type="term" value="P:actin cytoskeleton organization"/>
    <property type="evidence" value="ECO:0007669"/>
    <property type="project" value="TreeGrafter"/>
</dbReference>
<dbReference type="PANTHER" id="PTHR12877:SF7">
    <property type="entry name" value="RHO GUANINE NUCLEOTIDE EXCHANGE FACTOR 10-LIKE PROTEIN"/>
    <property type="match status" value="1"/>
</dbReference>
<dbReference type="PROSITE" id="PS50010">
    <property type="entry name" value="DH_2"/>
    <property type="match status" value="1"/>
</dbReference>
<dbReference type="AlphaFoldDB" id="A0A6A0H430"/>
<keyword evidence="1" id="KW-0344">Guanine-nucleotide releasing factor</keyword>
<sequence length="689" mass="77168">MRIIIRLLLHDRRSERLKARLLRKREQWRERRQSSGRDVGRTAAGRRDAADVDAVPPRDSRLGSTEDVPAGGPEAGKLSRWFSLRKSNHPADADRRTSHAGAGAPGAPPPSNARMPRLTELEERMSELDASTNPSNFYANSCGTLGSTLGTMGANTFQRRHQPPSLPSIPTGLTAQQIKRRHIVASIVHSENNYVATLHRLVRVRRARFRARQVRDTLPLPHLPILPQDYRKPLEESKPQILSQAKIGTLFHFVYEILQCHTLFRVALCDCVRHWDRDEKIGDVFFACFSKGVVLEIYSEFINNFTRAMELAKLESSRKSVFADFLKMRQVTSPDRLSFFGMMVKPVQRFPQFILFLQDLLKHTPKGHHDRMSLQLALTQLESLAETLNELKRESEQHQAFKATLKQINSKFALRSISEGNRCLIRQDDLTKLEFGPNGLIKQTKERRLFLTTDAVICVSVVPRTSDDVTSHERLSLKWFHPITEVEVQENNSSLTLSRLLAAGLAQRTSGTGNSSLGKTTATGGRSVYDMYGSALTSSLVESEAMVGALCAEMNDLMHDYQVVSRIAGLVATLKGSYDGLSGAVVQGVLDVIQQNIQARDDRMSWLDGCCLQVRAGKETFTFHVKNPGVKKDWIIELRLAQLAVSSVNSPAWDVGDATSQRPPSRRPLFVTAIPILNAAHHTQRAVQP</sequence>
<proteinExistence type="predicted"/>
<dbReference type="Gene3D" id="2.30.29.30">
    <property type="entry name" value="Pleckstrin-homology domain (PH domain)/Phosphotyrosine-binding domain (PTB)"/>
    <property type="match status" value="1"/>
</dbReference>
<reference evidence="5" key="2">
    <citation type="journal article" date="2018" name="Environ. Sci. Technol.">
        <title>The Toxicogenome of Hyalella azteca: A Model for Sediment Ecotoxicology and Evolutionary Toxicology.</title>
        <authorList>
            <person name="Poynton H.C."/>
            <person name="Hasenbein S."/>
            <person name="Benoit J.B."/>
            <person name="Sepulveda M.S."/>
            <person name="Poelchau M.F."/>
            <person name="Hughes D.S.T."/>
            <person name="Murali S.C."/>
            <person name="Chen S."/>
            <person name="Glastad K.M."/>
            <person name="Goodisman M.A.D."/>
            <person name="Werren J.H."/>
            <person name="Vineis J.H."/>
            <person name="Bowen J.L."/>
            <person name="Friedrich M."/>
            <person name="Jones J."/>
            <person name="Robertson H.M."/>
            <person name="Feyereisen R."/>
            <person name="Mechler-Hickson A."/>
            <person name="Mathers N."/>
            <person name="Lee C.E."/>
            <person name="Colbourne J.K."/>
            <person name="Biales A."/>
            <person name="Johnston J.S."/>
            <person name="Wellborn G.A."/>
            <person name="Rosendale A.J."/>
            <person name="Cridge A.G."/>
            <person name="Munoz-Torres M.C."/>
            <person name="Bain P.A."/>
            <person name="Manny A.R."/>
            <person name="Major K.M."/>
            <person name="Lambert F.N."/>
            <person name="Vulpe C.D."/>
            <person name="Tuck P."/>
            <person name="Blalock B.J."/>
            <person name="Lin Y.Y."/>
            <person name="Smith M.E."/>
            <person name="Ochoa-Acuna H."/>
            <person name="Chen M.M."/>
            <person name="Childers C.P."/>
            <person name="Qu J."/>
            <person name="Dugan S."/>
            <person name="Lee S.L."/>
            <person name="Chao H."/>
            <person name="Dinh H."/>
            <person name="Han Y."/>
            <person name="Doddapaneni H."/>
            <person name="Worley K.C."/>
            <person name="Muzny D.M."/>
            <person name="Gibbs R.A."/>
            <person name="Richards S."/>
        </authorList>
    </citation>
    <scope>NUCLEOTIDE SEQUENCE</scope>
    <source>
        <strain evidence="5">HAZT.00-mixed</strain>
        <tissue evidence="5">Whole organism</tissue>
    </source>
</reference>
<reference evidence="5" key="3">
    <citation type="submission" date="2019-06" db="EMBL/GenBank/DDBJ databases">
        <authorList>
            <person name="Poynton C."/>
            <person name="Hasenbein S."/>
            <person name="Benoit J.B."/>
            <person name="Sepulveda M.S."/>
            <person name="Poelchau M.F."/>
            <person name="Murali S.C."/>
            <person name="Chen S."/>
            <person name="Glastad K.M."/>
            <person name="Werren J.H."/>
            <person name="Vineis J.H."/>
            <person name="Bowen J.L."/>
            <person name="Friedrich M."/>
            <person name="Jones J."/>
            <person name="Robertson H.M."/>
            <person name="Feyereisen R."/>
            <person name="Mechler-Hickson A."/>
            <person name="Mathers N."/>
            <person name="Lee C.E."/>
            <person name="Colbourne J.K."/>
            <person name="Biales A."/>
            <person name="Johnston J.S."/>
            <person name="Wellborn G.A."/>
            <person name="Rosendale A.J."/>
            <person name="Cridge A.G."/>
            <person name="Munoz-Torres M.C."/>
            <person name="Bain P.A."/>
            <person name="Manny A.R."/>
            <person name="Major K.M."/>
            <person name="Lambert F.N."/>
            <person name="Vulpe C.D."/>
            <person name="Tuck P."/>
            <person name="Blalock B.J."/>
            <person name="Lin Y.-Y."/>
            <person name="Smith M.E."/>
            <person name="Ochoa-Acuna H."/>
            <person name="Chen M.-J.M."/>
            <person name="Childers C.P."/>
            <person name="Qu J."/>
            <person name="Dugan S."/>
            <person name="Lee S.L."/>
            <person name="Chao H."/>
            <person name="Dinh H."/>
            <person name="Han Y."/>
            <person name="Doddapaneni H."/>
            <person name="Worley K.C."/>
            <person name="Muzny D.M."/>
            <person name="Gibbs R.A."/>
            <person name="Richards S."/>
        </authorList>
    </citation>
    <scope>NUCLEOTIDE SEQUENCE</scope>
    <source>
        <strain evidence="5">HAZT.00-mixed</strain>
        <tissue evidence="5">Whole organism</tissue>
    </source>
</reference>
<dbReference type="EMBL" id="JQDR03007194">
    <property type="protein sequence ID" value="KAA0198986.1"/>
    <property type="molecule type" value="Genomic_DNA"/>
</dbReference>
<evidence type="ECO:0000256" key="3">
    <source>
        <dbReference type="SAM" id="MobiDB-lite"/>
    </source>
</evidence>
<feature type="coiled-coil region" evidence="2">
    <location>
        <begin position="374"/>
        <end position="411"/>
    </location>
</feature>
<dbReference type="InterPro" id="IPR011993">
    <property type="entry name" value="PH-like_dom_sf"/>
</dbReference>
<dbReference type="InterPro" id="IPR039919">
    <property type="entry name" value="ARHGEF10/ARHGEF17"/>
</dbReference>
<reference evidence="5" key="1">
    <citation type="submission" date="2014-08" db="EMBL/GenBank/DDBJ databases">
        <authorList>
            <person name="Murali S."/>
            <person name="Richards S."/>
            <person name="Bandaranaike D."/>
            <person name="Bellair M."/>
            <person name="Blankenburg K."/>
            <person name="Chao H."/>
            <person name="Dinh H."/>
            <person name="Doddapaneni H."/>
            <person name="Dugan-Rocha S."/>
            <person name="Elkadiri S."/>
            <person name="Gnanaolivu R."/>
            <person name="Hughes D."/>
            <person name="Lee S."/>
            <person name="Li M."/>
            <person name="Ming W."/>
            <person name="Munidasa M."/>
            <person name="Muniz J."/>
            <person name="Nguyen L."/>
            <person name="Osuji N."/>
            <person name="Pu L.-L."/>
            <person name="Puazo M."/>
            <person name="Skinner E."/>
            <person name="Qu C."/>
            <person name="Quiroz J."/>
            <person name="Raj R."/>
            <person name="Weissenberger G."/>
            <person name="Xin Y."/>
            <person name="Zou X."/>
            <person name="Han Y."/>
            <person name="Worley K."/>
            <person name="Muzny D."/>
            <person name="Gibbs R."/>
        </authorList>
    </citation>
    <scope>NUCLEOTIDE SEQUENCE</scope>
    <source>
        <strain evidence="5">HAZT.00-mixed</strain>
        <tissue evidence="5">Whole organism</tissue>
    </source>
</reference>
<dbReference type="InterPro" id="IPR035899">
    <property type="entry name" value="DBL_dom_sf"/>
</dbReference>